<dbReference type="HOGENOM" id="CLU_738838_0_0_1"/>
<protein>
    <submittedName>
        <fullName evidence="1">Uncharacterized protein</fullName>
    </submittedName>
</protein>
<accession>A0A0C9TQ75</accession>
<keyword evidence="2" id="KW-1185">Reference proteome</keyword>
<evidence type="ECO:0000313" key="1">
    <source>
        <dbReference type="EMBL" id="KIJ24089.1"/>
    </source>
</evidence>
<organism evidence="1 2">
    <name type="scientific">Sphaerobolus stellatus (strain SS14)</name>
    <dbReference type="NCBI Taxonomy" id="990650"/>
    <lineage>
        <taxon>Eukaryota</taxon>
        <taxon>Fungi</taxon>
        <taxon>Dikarya</taxon>
        <taxon>Basidiomycota</taxon>
        <taxon>Agaricomycotina</taxon>
        <taxon>Agaricomycetes</taxon>
        <taxon>Phallomycetidae</taxon>
        <taxon>Geastrales</taxon>
        <taxon>Sphaerobolaceae</taxon>
        <taxon>Sphaerobolus</taxon>
    </lineage>
</organism>
<proteinExistence type="predicted"/>
<dbReference type="EMBL" id="KN837535">
    <property type="protein sequence ID" value="KIJ24089.1"/>
    <property type="molecule type" value="Genomic_DNA"/>
</dbReference>
<name>A0A0C9TQ75_SPHS4</name>
<dbReference type="AlphaFoldDB" id="A0A0C9TQ75"/>
<evidence type="ECO:0000313" key="2">
    <source>
        <dbReference type="Proteomes" id="UP000054279"/>
    </source>
</evidence>
<dbReference type="Proteomes" id="UP000054279">
    <property type="component" value="Unassembled WGS sequence"/>
</dbReference>
<sequence>MVDLPGRHQRPPISLVTTYVWSKLTYDQTRLQISRSIPSSITISSSGETFEDYGSPNIDINKENTIFGGWYGCQVTTDIHVDDKLYVQGTVEDVKAAVSRLSIGGLRYLPESDEGGTLISCNSNTDRVDMKATQPFVCQMTRWKAAFKHKMSKFPKALIPVSVYRQKIMKAAPKPASSGQSRDLKISHTGVMSTANDILSTALPVTSAFIDTNIAKSVVGGVSEVIKVSNRISAAKENRVDLVDRVGSLYGITSEIEPMNPGPMVKRAVAQLEELCVDITKDDNEASMSRSRQLLRLNRNEAQNTRNDRHLGTATTHLSLTLLVENSREVKDIKRILSKDKSLPSRVGQRLRLKRKYNGLAHSKRQGLSRRHRSLSNRSHKSSFIVIMVGLSFF</sequence>
<reference evidence="1 2" key="1">
    <citation type="submission" date="2014-06" db="EMBL/GenBank/DDBJ databases">
        <title>Evolutionary Origins and Diversification of the Mycorrhizal Mutualists.</title>
        <authorList>
            <consortium name="DOE Joint Genome Institute"/>
            <consortium name="Mycorrhizal Genomics Consortium"/>
            <person name="Kohler A."/>
            <person name="Kuo A."/>
            <person name="Nagy L.G."/>
            <person name="Floudas D."/>
            <person name="Copeland A."/>
            <person name="Barry K.W."/>
            <person name="Cichocki N."/>
            <person name="Veneault-Fourrey C."/>
            <person name="LaButti K."/>
            <person name="Lindquist E.A."/>
            <person name="Lipzen A."/>
            <person name="Lundell T."/>
            <person name="Morin E."/>
            <person name="Murat C."/>
            <person name="Riley R."/>
            <person name="Ohm R."/>
            <person name="Sun H."/>
            <person name="Tunlid A."/>
            <person name="Henrissat B."/>
            <person name="Grigoriev I.V."/>
            <person name="Hibbett D.S."/>
            <person name="Martin F."/>
        </authorList>
    </citation>
    <scope>NUCLEOTIDE SEQUENCE [LARGE SCALE GENOMIC DNA]</scope>
    <source>
        <strain evidence="1 2">SS14</strain>
    </source>
</reference>
<gene>
    <name evidence="1" type="ORF">M422DRAFT_39290</name>
</gene>